<keyword evidence="1" id="KW-1133">Transmembrane helix</keyword>
<dbReference type="InterPro" id="IPR012427">
    <property type="entry name" value="DUF1622"/>
</dbReference>
<dbReference type="RefSeq" id="WP_093754080.1">
    <property type="nucleotide sequence ID" value="NZ_FNNG01000012.1"/>
</dbReference>
<dbReference type="Proteomes" id="UP000198828">
    <property type="component" value="Unassembled WGS sequence"/>
</dbReference>
<protein>
    <submittedName>
        <fullName evidence="2">Uncharacterized membrane protein</fullName>
    </submittedName>
</protein>
<dbReference type="Pfam" id="PF07784">
    <property type="entry name" value="DUF1622"/>
    <property type="match status" value="1"/>
</dbReference>
<evidence type="ECO:0000313" key="2">
    <source>
        <dbReference type="EMBL" id="SDX51327.1"/>
    </source>
</evidence>
<dbReference type="EMBL" id="FNNG01000012">
    <property type="protein sequence ID" value="SDX51327.1"/>
    <property type="molecule type" value="Genomic_DNA"/>
</dbReference>
<feature type="transmembrane region" description="Helical" evidence="1">
    <location>
        <begin position="81"/>
        <end position="100"/>
    </location>
</feature>
<evidence type="ECO:0000313" key="3">
    <source>
        <dbReference type="Proteomes" id="UP000198828"/>
    </source>
</evidence>
<dbReference type="OrthoDB" id="1654752at2"/>
<organism evidence="2 3">
    <name type="scientific">Tepidimicrobium xylanilyticum</name>
    <dbReference type="NCBI Taxonomy" id="1123352"/>
    <lineage>
        <taxon>Bacteria</taxon>
        <taxon>Bacillati</taxon>
        <taxon>Bacillota</taxon>
        <taxon>Tissierellia</taxon>
        <taxon>Tissierellales</taxon>
        <taxon>Tepidimicrobiaceae</taxon>
        <taxon>Tepidimicrobium</taxon>
    </lineage>
</organism>
<feature type="transmembrane region" description="Helical" evidence="1">
    <location>
        <begin position="12"/>
        <end position="35"/>
    </location>
</feature>
<dbReference type="AlphaFoldDB" id="A0A1H3CAZ2"/>
<proteinExistence type="predicted"/>
<evidence type="ECO:0000256" key="1">
    <source>
        <dbReference type="SAM" id="Phobius"/>
    </source>
</evidence>
<keyword evidence="1" id="KW-0472">Membrane</keyword>
<reference evidence="2 3" key="1">
    <citation type="submission" date="2016-10" db="EMBL/GenBank/DDBJ databases">
        <authorList>
            <person name="de Groot N.N."/>
        </authorList>
    </citation>
    <scope>NUCLEOTIDE SEQUENCE [LARGE SCALE GENOMIC DNA]</scope>
    <source>
        <strain evidence="2 3">DSM 23310</strain>
    </source>
</reference>
<name>A0A1H3CAZ2_9FIRM</name>
<dbReference type="PANTHER" id="PTHR38468:SF1">
    <property type="entry name" value="SLL0939 PROTEIN"/>
    <property type="match status" value="1"/>
</dbReference>
<keyword evidence="3" id="KW-1185">Reference proteome</keyword>
<accession>A0A1H3CAZ2</accession>
<keyword evidence="1" id="KW-0812">Transmembrane</keyword>
<sequence length="124" mass="14434">MYIELILEEIIPYITGILEIIGVIIIAIATIRSVFSLIRGRFNFNYEYYKIEFVKALALSLEFKLAAEILKTIIVRSLDEFVILAFVTFLRIIISFVIHWEIKCKKKENPTDEDFEAQAKNQGE</sequence>
<gene>
    <name evidence="2" type="ORF">SAMN05660923_02439</name>
</gene>
<dbReference type="PANTHER" id="PTHR38468">
    <property type="entry name" value="SLL0939 PROTEIN"/>
    <property type="match status" value="1"/>
</dbReference>